<dbReference type="PROSITE" id="PS50850">
    <property type="entry name" value="MFS"/>
    <property type="match status" value="1"/>
</dbReference>
<dbReference type="Gene3D" id="1.20.1250.20">
    <property type="entry name" value="MFS general substrate transporter like domains"/>
    <property type="match status" value="2"/>
</dbReference>
<keyword evidence="6 7" id="KW-0472">Membrane</keyword>
<dbReference type="InterPro" id="IPR026032">
    <property type="entry name" value="HcaT-like"/>
</dbReference>
<feature type="transmembrane region" description="Helical" evidence="7">
    <location>
        <begin position="14"/>
        <end position="37"/>
    </location>
</feature>
<dbReference type="Proteomes" id="UP001225646">
    <property type="component" value="Unassembled WGS sequence"/>
</dbReference>
<keyword evidence="5 7" id="KW-1133">Transmembrane helix</keyword>
<evidence type="ECO:0000259" key="8">
    <source>
        <dbReference type="PROSITE" id="PS50850"/>
    </source>
</evidence>
<evidence type="ECO:0000256" key="5">
    <source>
        <dbReference type="ARBA" id="ARBA00022989"/>
    </source>
</evidence>
<keyword evidence="3" id="KW-1003">Cell membrane</keyword>
<proteinExistence type="predicted"/>
<dbReference type="RefSeq" id="WP_419150937.1">
    <property type="nucleotide sequence ID" value="NZ_JAUSTR010000001.1"/>
</dbReference>
<dbReference type="InterPro" id="IPR024989">
    <property type="entry name" value="MFS_assoc_dom"/>
</dbReference>
<reference evidence="9 10" key="1">
    <citation type="submission" date="2023-07" db="EMBL/GenBank/DDBJ databases">
        <title>Genomic Encyclopedia of Type Strains, Phase IV (KMG-IV): sequencing the most valuable type-strain genomes for metagenomic binning, comparative biology and taxonomic classification.</title>
        <authorList>
            <person name="Goeker M."/>
        </authorList>
    </citation>
    <scope>NUCLEOTIDE SEQUENCE [LARGE SCALE GENOMIC DNA]</scope>
    <source>
        <strain evidence="9 10">DSM 19092</strain>
    </source>
</reference>
<feature type="transmembrane region" description="Helical" evidence="7">
    <location>
        <begin position="332"/>
        <end position="356"/>
    </location>
</feature>
<feature type="transmembrane region" description="Helical" evidence="7">
    <location>
        <begin position="206"/>
        <end position="225"/>
    </location>
</feature>
<comment type="caution">
    <text evidence="9">The sequence shown here is derived from an EMBL/GenBank/DDBJ whole genome shotgun (WGS) entry which is preliminary data.</text>
</comment>
<feature type="transmembrane region" description="Helical" evidence="7">
    <location>
        <begin position="362"/>
        <end position="384"/>
    </location>
</feature>
<accession>A0ABT9VJ75</accession>
<dbReference type="InterPro" id="IPR020846">
    <property type="entry name" value="MFS_dom"/>
</dbReference>
<evidence type="ECO:0000256" key="3">
    <source>
        <dbReference type="ARBA" id="ARBA00022475"/>
    </source>
</evidence>
<evidence type="ECO:0000313" key="10">
    <source>
        <dbReference type="Proteomes" id="UP001225646"/>
    </source>
</evidence>
<feature type="transmembrane region" description="Helical" evidence="7">
    <location>
        <begin position="270"/>
        <end position="291"/>
    </location>
</feature>
<feature type="transmembrane region" description="Helical" evidence="7">
    <location>
        <begin position="101"/>
        <end position="121"/>
    </location>
</feature>
<evidence type="ECO:0000256" key="2">
    <source>
        <dbReference type="ARBA" id="ARBA00022448"/>
    </source>
</evidence>
<evidence type="ECO:0000313" key="9">
    <source>
        <dbReference type="EMBL" id="MDQ0161009.1"/>
    </source>
</evidence>
<feature type="transmembrane region" description="Helical" evidence="7">
    <location>
        <begin position="166"/>
        <end position="185"/>
    </location>
</feature>
<keyword evidence="10" id="KW-1185">Reference proteome</keyword>
<evidence type="ECO:0000256" key="6">
    <source>
        <dbReference type="ARBA" id="ARBA00023136"/>
    </source>
</evidence>
<feature type="transmembrane region" description="Helical" evidence="7">
    <location>
        <begin position="237"/>
        <end position="258"/>
    </location>
</feature>
<feature type="transmembrane region" description="Helical" evidence="7">
    <location>
        <begin position="297"/>
        <end position="320"/>
    </location>
</feature>
<feature type="transmembrane region" description="Helical" evidence="7">
    <location>
        <begin position="49"/>
        <end position="70"/>
    </location>
</feature>
<dbReference type="Pfam" id="PF12832">
    <property type="entry name" value="MFS_1_like"/>
    <property type="match status" value="1"/>
</dbReference>
<gene>
    <name evidence="9" type="ORF">J2S06_000079</name>
</gene>
<sequence>MEVFINRADRATNIYFYLFYFFVFFGFGSLFPLLSVYLKDVVGLTGSQIGIVMSISPIVMIIVQPIWGMVSDATRKPIVILTTSLIFAAFFGLIFSFLENYYFIILISVLLAIVQSAVVPLSDSVAMNYVQRTNIEYGSIRLWGAIGFAVAALVVGWLSETVHLKMIFYSFAIVFCISAFMALQLPKESDSLHVSIKDGLLKLKKVPQYFLFLVCTFLILGPILANNIYFGIFVDELGGGLAGVGLAFLLGAGSEAPFMKAVGHFIQKLGIHKVLCLAALVSALRWGLYVFEPPLWAVYATIFMQGFSIGLFIPASLQYVREITPKSVGATAISLYSAIGNGLGNWFCTFIGGMILEAFRVVGVYMFFTACTVIGMSLLLLIPIMNDRKG</sequence>
<organism evidence="9 10">
    <name type="scientific">Aeribacillus alveayuensis</name>
    <dbReference type="NCBI Taxonomy" id="279215"/>
    <lineage>
        <taxon>Bacteria</taxon>
        <taxon>Bacillati</taxon>
        <taxon>Bacillota</taxon>
        <taxon>Bacilli</taxon>
        <taxon>Bacillales</taxon>
        <taxon>Bacillaceae</taxon>
        <taxon>Aeribacillus</taxon>
    </lineage>
</organism>
<keyword evidence="2" id="KW-0813">Transport</keyword>
<dbReference type="PIRSF" id="PIRSF004925">
    <property type="entry name" value="HcaT"/>
    <property type="match status" value="1"/>
</dbReference>
<name>A0ABT9VJ75_9BACI</name>
<feature type="transmembrane region" description="Helical" evidence="7">
    <location>
        <begin position="142"/>
        <end position="160"/>
    </location>
</feature>
<evidence type="ECO:0000256" key="7">
    <source>
        <dbReference type="SAM" id="Phobius"/>
    </source>
</evidence>
<protein>
    <submittedName>
        <fullName evidence="9">PPP family 3-phenylpropionic acid transporter</fullName>
    </submittedName>
</protein>
<comment type="subcellular location">
    <subcellularLocation>
        <location evidence="1">Cell membrane</location>
        <topology evidence="1">Multi-pass membrane protein</topology>
    </subcellularLocation>
</comment>
<dbReference type="PANTHER" id="PTHR23522:SF4">
    <property type="entry name" value="NUCLEOSIDE PERMEASE NUPG-RELATED"/>
    <property type="match status" value="1"/>
</dbReference>
<dbReference type="InterPro" id="IPR036259">
    <property type="entry name" value="MFS_trans_sf"/>
</dbReference>
<keyword evidence="4 7" id="KW-0812">Transmembrane</keyword>
<dbReference type="PANTHER" id="PTHR23522">
    <property type="entry name" value="BLL5896 PROTEIN"/>
    <property type="match status" value="1"/>
</dbReference>
<feature type="transmembrane region" description="Helical" evidence="7">
    <location>
        <begin position="77"/>
        <end position="95"/>
    </location>
</feature>
<feature type="domain" description="Major facilitator superfamily (MFS) profile" evidence="8">
    <location>
        <begin position="12"/>
        <end position="387"/>
    </location>
</feature>
<evidence type="ECO:0000256" key="1">
    <source>
        <dbReference type="ARBA" id="ARBA00004651"/>
    </source>
</evidence>
<dbReference type="EMBL" id="JAUSTR010000001">
    <property type="protein sequence ID" value="MDQ0161009.1"/>
    <property type="molecule type" value="Genomic_DNA"/>
</dbReference>
<dbReference type="SUPFAM" id="SSF103473">
    <property type="entry name" value="MFS general substrate transporter"/>
    <property type="match status" value="1"/>
</dbReference>
<evidence type="ECO:0000256" key="4">
    <source>
        <dbReference type="ARBA" id="ARBA00022692"/>
    </source>
</evidence>